<evidence type="ECO:0000256" key="10">
    <source>
        <dbReference type="SAM" id="MobiDB-lite"/>
    </source>
</evidence>
<dbReference type="GO" id="GO:0005634">
    <property type="term" value="C:nucleus"/>
    <property type="evidence" value="ECO:0007669"/>
    <property type="project" value="UniProtKB-SubCell"/>
</dbReference>
<feature type="region of interest" description="Disordered" evidence="10">
    <location>
        <begin position="88"/>
        <end position="141"/>
    </location>
</feature>
<evidence type="ECO:0000256" key="1">
    <source>
        <dbReference type="ARBA" id="ARBA00004123"/>
    </source>
</evidence>
<feature type="compositionally biased region" description="Polar residues" evidence="10">
    <location>
        <begin position="115"/>
        <end position="128"/>
    </location>
</feature>
<evidence type="ECO:0000313" key="12">
    <source>
        <dbReference type="RefSeq" id="XP_028133279.1"/>
    </source>
</evidence>
<feature type="zinc finger region" description="C3H1-type" evidence="9">
    <location>
        <begin position="632"/>
        <end position="665"/>
    </location>
</feature>
<feature type="compositionally biased region" description="Basic and acidic residues" evidence="10">
    <location>
        <begin position="92"/>
        <end position="114"/>
    </location>
</feature>
<gene>
    <name evidence="12" type="primary">LOC114328595</name>
</gene>
<dbReference type="InterPro" id="IPR000571">
    <property type="entry name" value="Znf_CCCH"/>
</dbReference>
<feature type="compositionally biased region" description="Acidic residues" evidence="10">
    <location>
        <begin position="207"/>
        <end position="218"/>
    </location>
</feature>
<feature type="region of interest" description="Disordered" evidence="10">
    <location>
        <begin position="187"/>
        <end position="369"/>
    </location>
</feature>
<protein>
    <recommendedName>
        <fullName evidence="3">Zinc finger CCCH domain-containing protein 14</fullName>
    </recommendedName>
</protein>
<feature type="domain" description="C3H1-type" evidence="11">
    <location>
        <begin position="632"/>
        <end position="665"/>
    </location>
</feature>
<dbReference type="PANTHER" id="PTHR14738:SF29">
    <property type="entry name" value="ZINC FINGER CCCH DOMAIN-CONTAINING PROTEIN 14"/>
    <property type="match status" value="1"/>
</dbReference>
<dbReference type="GO" id="GO:0005737">
    <property type="term" value="C:cytoplasm"/>
    <property type="evidence" value="ECO:0007669"/>
    <property type="project" value="TreeGrafter"/>
</dbReference>
<feature type="compositionally biased region" description="Basic and acidic residues" evidence="10">
    <location>
        <begin position="187"/>
        <end position="206"/>
    </location>
</feature>
<dbReference type="Gene3D" id="4.10.1000.30">
    <property type="match status" value="2"/>
</dbReference>
<comment type="subcellular location">
    <subcellularLocation>
        <location evidence="1">Nucleus</location>
    </subcellularLocation>
</comment>
<evidence type="ECO:0000256" key="7">
    <source>
        <dbReference type="ARBA" id="ARBA00022833"/>
    </source>
</evidence>
<evidence type="ECO:0000256" key="3">
    <source>
        <dbReference type="ARBA" id="ARBA00015071"/>
    </source>
</evidence>
<dbReference type="GO" id="GO:0008143">
    <property type="term" value="F:poly(A) binding"/>
    <property type="evidence" value="ECO:0007669"/>
    <property type="project" value="InterPro"/>
</dbReference>
<evidence type="ECO:0000256" key="4">
    <source>
        <dbReference type="ARBA" id="ARBA00022723"/>
    </source>
</evidence>
<dbReference type="GO" id="GO:0043488">
    <property type="term" value="P:regulation of mRNA stability"/>
    <property type="evidence" value="ECO:0007669"/>
    <property type="project" value="InterPro"/>
</dbReference>
<dbReference type="InterPro" id="IPR040366">
    <property type="entry name" value="Nab2/ZC3H14"/>
</dbReference>
<dbReference type="PANTHER" id="PTHR14738">
    <property type="entry name" value="ZINC FINGER CCCH DOMAIN-CONTAINING PROTEIN 14"/>
    <property type="match status" value="1"/>
</dbReference>
<dbReference type="Pfam" id="PF14608">
    <property type="entry name" value="zf-CCCH_2"/>
    <property type="match status" value="5"/>
</dbReference>
<keyword evidence="7 9" id="KW-0862">Zinc</keyword>
<evidence type="ECO:0000259" key="11">
    <source>
        <dbReference type="PROSITE" id="PS50103"/>
    </source>
</evidence>
<keyword evidence="8" id="KW-0539">Nucleus</keyword>
<feature type="compositionally biased region" description="Basic and acidic residues" evidence="10">
    <location>
        <begin position="305"/>
        <end position="341"/>
    </location>
</feature>
<dbReference type="AlphaFoldDB" id="A0A6P7FBJ2"/>
<dbReference type="RefSeq" id="XP_028133279.1">
    <property type="nucleotide sequence ID" value="XM_028277478.1"/>
</dbReference>
<feature type="compositionally biased region" description="Polar residues" evidence="10">
    <location>
        <begin position="245"/>
        <end position="255"/>
    </location>
</feature>
<dbReference type="SMART" id="SM00356">
    <property type="entry name" value="ZnF_C3H1"/>
    <property type="match status" value="3"/>
</dbReference>
<feature type="domain" description="C3H1-type" evidence="11">
    <location>
        <begin position="549"/>
        <end position="573"/>
    </location>
</feature>
<feature type="zinc finger region" description="C3H1-type" evidence="9">
    <location>
        <begin position="549"/>
        <end position="573"/>
    </location>
</feature>
<feature type="compositionally biased region" description="Polar residues" evidence="10">
    <location>
        <begin position="404"/>
        <end position="419"/>
    </location>
</feature>
<accession>A0A6P7FBJ2</accession>
<name>A0A6P7FBJ2_DIAVI</name>
<organism evidence="12">
    <name type="scientific">Diabrotica virgifera virgifera</name>
    <name type="common">western corn rootworm</name>
    <dbReference type="NCBI Taxonomy" id="50390"/>
    <lineage>
        <taxon>Eukaryota</taxon>
        <taxon>Metazoa</taxon>
        <taxon>Ecdysozoa</taxon>
        <taxon>Arthropoda</taxon>
        <taxon>Hexapoda</taxon>
        <taxon>Insecta</taxon>
        <taxon>Pterygota</taxon>
        <taxon>Neoptera</taxon>
        <taxon>Endopterygota</taxon>
        <taxon>Coleoptera</taxon>
        <taxon>Polyphaga</taxon>
        <taxon>Cucujiformia</taxon>
        <taxon>Chrysomeloidea</taxon>
        <taxon>Chrysomelidae</taxon>
        <taxon>Galerucinae</taxon>
        <taxon>Diabroticina</taxon>
        <taxon>Diabroticites</taxon>
        <taxon>Diabrotica</taxon>
    </lineage>
</organism>
<sequence length="676" mass="77218">MNSVGAEVGQKMRSAIKAKLLELHCYVDDELPDYIMVMVANRRTKAQMNEDLYLFLNEKTSPFVDWLHIVLKKLKEVTVTNPEVYKKVAKRKSSEEPDTKIKKEKFKKYSENVKSESNSPKRGTPQNNADEETSNTEFNTSIFSEMNSTAAKDLEEIERKIRNVKSRLGITVDSDVDEEMLLKLKTEQVKSETTVDKENSVEREVELQIEDQTSDPMDDSDHQTSYTPEKPKRPSPITFEKEDFSTTPPRKSSVLSRLGKRVSSTSETDSKKRRLSFSDSEFKSRKRGSDRHSSKDEKRHKRSRNDRDRSDGRRSDDKRGSRSKRDAIESEEARRRSDKSVHSRLGVMSKIHVPERPSEEPETEDELRSRAVRSMVKVKPRTLPAVSSQPNKNLLLKAVAEANKSVSEKTSASSKTFSRLSEDSSDDVPSTRKLSKRSKSKIRNIILAQVSKDESDTNDEEKEFEYVPKPIKRRHSDDLPEYVPSPRKSIEESLEKETAVVKPRISAKARLSAKKSPSPIFFDKVSTKVSKKIDVPDSLLTVHPPASVKTQERCKYWPNCRQGDKCEFVHPSTACEAFPNCKYGEKCMFLHPSCKFGASCTKRDCQYSHAKSASLAMKLPVVQPQICRFFPKCANITCPFYHPKLCKFGNYCKNQNDCPYSHPSSVKKSSLTWRPK</sequence>
<keyword evidence="6 9" id="KW-0863">Zinc-finger</keyword>
<evidence type="ECO:0000256" key="6">
    <source>
        <dbReference type="ARBA" id="ARBA00022771"/>
    </source>
</evidence>
<evidence type="ECO:0000256" key="9">
    <source>
        <dbReference type="PROSITE-ProRule" id="PRU00723"/>
    </source>
</evidence>
<comment type="similarity">
    <text evidence="2">Belongs to the ZC3H14 family.</text>
</comment>
<keyword evidence="4 9" id="KW-0479">Metal-binding</keyword>
<evidence type="ECO:0000256" key="2">
    <source>
        <dbReference type="ARBA" id="ARBA00008423"/>
    </source>
</evidence>
<proteinExistence type="inferred from homology"/>
<dbReference type="OrthoDB" id="10253982at2759"/>
<reference evidence="12" key="1">
    <citation type="submission" date="2025-08" db="UniProtKB">
        <authorList>
            <consortium name="RefSeq"/>
        </authorList>
    </citation>
    <scope>IDENTIFICATION</scope>
    <source>
        <tissue evidence="12">Whole insect</tissue>
    </source>
</reference>
<evidence type="ECO:0000256" key="5">
    <source>
        <dbReference type="ARBA" id="ARBA00022737"/>
    </source>
</evidence>
<feature type="region of interest" description="Disordered" evidence="10">
    <location>
        <begin position="403"/>
        <end position="438"/>
    </location>
</feature>
<dbReference type="GO" id="GO:0008270">
    <property type="term" value="F:zinc ion binding"/>
    <property type="evidence" value="ECO:0007669"/>
    <property type="project" value="UniProtKB-KW"/>
</dbReference>
<dbReference type="Gene3D" id="1.20.1390.10">
    <property type="entry name" value="PWI domain"/>
    <property type="match status" value="1"/>
</dbReference>
<dbReference type="PROSITE" id="PS50103">
    <property type="entry name" value="ZF_C3H1"/>
    <property type="match status" value="2"/>
</dbReference>
<keyword evidence="5" id="KW-0677">Repeat</keyword>
<evidence type="ECO:0000256" key="8">
    <source>
        <dbReference type="ARBA" id="ARBA00023242"/>
    </source>
</evidence>